<proteinExistence type="predicted"/>
<accession>A0AAE1BEL0</accession>
<dbReference type="AlphaFoldDB" id="A0AAE1BEL0"/>
<name>A0AAE1BEL0_PETCI</name>
<comment type="caution">
    <text evidence="1">The sequence shown here is derived from an EMBL/GenBank/DDBJ whole genome shotgun (WGS) entry which is preliminary data.</text>
</comment>
<evidence type="ECO:0000313" key="1">
    <source>
        <dbReference type="EMBL" id="KAK3849306.1"/>
    </source>
</evidence>
<protein>
    <submittedName>
        <fullName evidence="1">Uncharacterized protein</fullName>
    </submittedName>
</protein>
<dbReference type="Proteomes" id="UP001286313">
    <property type="component" value="Unassembled WGS sequence"/>
</dbReference>
<evidence type="ECO:0000313" key="2">
    <source>
        <dbReference type="Proteomes" id="UP001286313"/>
    </source>
</evidence>
<gene>
    <name evidence="1" type="ORF">Pcinc_043933</name>
</gene>
<sequence length="105" mass="11804">MLLISPRSDAPYIPRLRRSLYPHAQTLLISPRSDAPYIPTLRRSLYPHAQTLLISPRSDAPYIPTLRRSLYPLPFHGPDIFLDRSPSLITVSAPRVREGGDACEG</sequence>
<dbReference type="EMBL" id="JAWQEG010009001">
    <property type="protein sequence ID" value="KAK3849306.1"/>
    <property type="molecule type" value="Genomic_DNA"/>
</dbReference>
<keyword evidence="2" id="KW-1185">Reference proteome</keyword>
<organism evidence="1 2">
    <name type="scientific">Petrolisthes cinctipes</name>
    <name type="common">Flat porcelain crab</name>
    <dbReference type="NCBI Taxonomy" id="88211"/>
    <lineage>
        <taxon>Eukaryota</taxon>
        <taxon>Metazoa</taxon>
        <taxon>Ecdysozoa</taxon>
        <taxon>Arthropoda</taxon>
        <taxon>Crustacea</taxon>
        <taxon>Multicrustacea</taxon>
        <taxon>Malacostraca</taxon>
        <taxon>Eumalacostraca</taxon>
        <taxon>Eucarida</taxon>
        <taxon>Decapoda</taxon>
        <taxon>Pleocyemata</taxon>
        <taxon>Anomura</taxon>
        <taxon>Galatheoidea</taxon>
        <taxon>Porcellanidae</taxon>
        <taxon>Petrolisthes</taxon>
    </lineage>
</organism>
<reference evidence="1" key="1">
    <citation type="submission" date="2023-10" db="EMBL/GenBank/DDBJ databases">
        <title>Genome assemblies of two species of porcelain crab, Petrolisthes cinctipes and Petrolisthes manimaculis (Anomura: Porcellanidae).</title>
        <authorList>
            <person name="Angst P."/>
        </authorList>
    </citation>
    <scope>NUCLEOTIDE SEQUENCE</scope>
    <source>
        <strain evidence="1">PB745_01</strain>
        <tissue evidence="1">Gill</tissue>
    </source>
</reference>